<dbReference type="AlphaFoldDB" id="A0AAW2K7P8"/>
<reference evidence="2" key="1">
    <citation type="submission" date="2020-06" db="EMBL/GenBank/DDBJ databases">
        <authorList>
            <person name="Li T."/>
            <person name="Hu X."/>
            <person name="Zhang T."/>
            <person name="Song X."/>
            <person name="Zhang H."/>
            <person name="Dai N."/>
            <person name="Sheng W."/>
            <person name="Hou X."/>
            <person name="Wei L."/>
        </authorList>
    </citation>
    <scope>NUCLEOTIDE SEQUENCE</scope>
    <source>
        <strain evidence="2">G02</strain>
        <tissue evidence="2">Leaf</tissue>
    </source>
</reference>
<accession>A0AAW2K7P8</accession>
<dbReference type="InterPro" id="IPR036691">
    <property type="entry name" value="Endo/exonu/phosph_ase_sf"/>
</dbReference>
<dbReference type="PANTHER" id="PTHR35218">
    <property type="entry name" value="RNASE H DOMAIN-CONTAINING PROTEIN"/>
    <property type="match status" value="1"/>
</dbReference>
<name>A0AAW2K7P8_SESRA</name>
<reference evidence="2" key="2">
    <citation type="journal article" date="2024" name="Plant">
        <title>Genomic evolution and insights into agronomic trait innovations of Sesamum species.</title>
        <authorList>
            <person name="Miao H."/>
            <person name="Wang L."/>
            <person name="Qu L."/>
            <person name="Liu H."/>
            <person name="Sun Y."/>
            <person name="Le M."/>
            <person name="Wang Q."/>
            <person name="Wei S."/>
            <person name="Zheng Y."/>
            <person name="Lin W."/>
            <person name="Duan Y."/>
            <person name="Cao H."/>
            <person name="Xiong S."/>
            <person name="Wang X."/>
            <person name="Wei L."/>
            <person name="Li C."/>
            <person name="Ma Q."/>
            <person name="Ju M."/>
            <person name="Zhao R."/>
            <person name="Li G."/>
            <person name="Mu C."/>
            <person name="Tian Q."/>
            <person name="Mei H."/>
            <person name="Zhang T."/>
            <person name="Gao T."/>
            <person name="Zhang H."/>
        </authorList>
    </citation>
    <scope>NUCLEOTIDE SEQUENCE</scope>
    <source>
        <strain evidence="2">G02</strain>
    </source>
</reference>
<proteinExistence type="predicted"/>
<evidence type="ECO:0000313" key="2">
    <source>
        <dbReference type="EMBL" id="KAL0302975.1"/>
    </source>
</evidence>
<feature type="domain" description="Endonuclease/exonuclease/phosphatase" evidence="1">
    <location>
        <begin position="6"/>
        <end position="205"/>
    </location>
</feature>
<dbReference type="PANTHER" id="PTHR35218:SF9">
    <property type="entry name" value="ENDONUCLEASE_EXONUCLEASE_PHOSPHATASE DOMAIN-CONTAINING PROTEIN"/>
    <property type="match status" value="1"/>
</dbReference>
<gene>
    <name evidence="2" type="ORF">Sradi_6165600</name>
</gene>
<dbReference type="GO" id="GO:0003824">
    <property type="term" value="F:catalytic activity"/>
    <property type="evidence" value="ECO:0007669"/>
    <property type="project" value="InterPro"/>
</dbReference>
<protein>
    <recommendedName>
        <fullName evidence="1">Endonuclease/exonuclease/phosphatase domain-containing protein</fullName>
    </recommendedName>
</protein>
<evidence type="ECO:0000259" key="1">
    <source>
        <dbReference type="Pfam" id="PF03372"/>
    </source>
</evidence>
<dbReference type="EMBL" id="JACGWJ010000029">
    <property type="protein sequence ID" value="KAL0302975.1"/>
    <property type="molecule type" value="Genomic_DNA"/>
</dbReference>
<dbReference type="Gene3D" id="3.60.10.10">
    <property type="entry name" value="Endonuclease/exonuclease/phosphatase"/>
    <property type="match status" value="1"/>
</dbReference>
<organism evidence="2">
    <name type="scientific">Sesamum radiatum</name>
    <name type="common">Black benniseed</name>
    <dbReference type="NCBI Taxonomy" id="300843"/>
    <lineage>
        <taxon>Eukaryota</taxon>
        <taxon>Viridiplantae</taxon>
        <taxon>Streptophyta</taxon>
        <taxon>Embryophyta</taxon>
        <taxon>Tracheophyta</taxon>
        <taxon>Spermatophyta</taxon>
        <taxon>Magnoliopsida</taxon>
        <taxon>eudicotyledons</taxon>
        <taxon>Gunneridae</taxon>
        <taxon>Pentapetalae</taxon>
        <taxon>asterids</taxon>
        <taxon>lamiids</taxon>
        <taxon>Lamiales</taxon>
        <taxon>Pedaliaceae</taxon>
        <taxon>Sesamum</taxon>
    </lineage>
</organism>
<sequence>MSLLIWNCKGMGNPWTVKGLRDLLRDNNPHLVFLAETKCSTSQIENLKKQLNLFGFYVDSKGKSGDLALLWQKSVDVQLQSFSRYHIDVSIQLIESDDWWRFLRIYGEPDSNKLTEFWNLLCRLHRQSIRLWLCAGDFNEILEHSEKESGPMRAEWQIPNFRNYLSSCELHNMGFHNSVFTWCNNQQEPQTVRERLDRVVQLWHGLKFFPKRESITWHPLIQITLYYLLSFDQLCVRKYREVESAFGLKRFSSMIQFLSELY</sequence>
<dbReference type="SUPFAM" id="SSF56219">
    <property type="entry name" value="DNase I-like"/>
    <property type="match status" value="1"/>
</dbReference>
<dbReference type="InterPro" id="IPR005135">
    <property type="entry name" value="Endo/exonuclease/phosphatase"/>
</dbReference>
<comment type="caution">
    <text evidence="2">The sequence shown here is derived from an EMBL/GenBank/DDBJ whole genome shotgun (WGS) entry which is preliminary data.</text>
</comment>
<dbReference type="Pfam" id="PF03372">
    <property type="entry name" value="Exo_endo_phos"/>
    <property type="match status" value="1"/>
</dbReference>